<name>A0A5N6TJJ6_ASPAV</name>
<dbReference type="GO" id="GO:0005737">
    <property type="term" value="C:cytoplasm"/>
    <property type="evidence" value="ECO:0007669"/>
    <property type="project" value="TreeGrafter"/>
</dbReference>
<feature type="region of interest" description="Disordered" evidence="1">
    <location>
        <begin position="180"/>
        <end position="252"/>
    </location>
</feature>
<dbReference type="SUPFAM" id="SSF49879">
    <property type="entry name" value="SMAD/FHA domain"/>
    <property type="match status" value="1"/>
</dbReference>
<reference evidence="4 5" key="1">
    <citation type="submission" date="2019-04" db="EMBL/GenBank/DDBJ databases">
        <title>Friends and foes A comparative genomics study of 23 Aspergillus species from section Flavi.</title>
        <authorList>
            <consortium name="DOE Joint Genome Institute"/>
            <person name="Kjaerbolling I."/>
            <person name="Vesth T."/>
            <person name="Frisvad J.C."/>
            <person name="Nybo J.L."/>
            <person name="Theobald S."/>
            <person name="Kildgaard S."/>
            <person name="Isbrandt T."/>
            <person name="Kuo A."/>
            <person name="Sato A."/>
            <person name="Lyhne E.K."/>
            <person name="Kogle M.E."/>
            <person name="Wiebenga A."/>
            <person name="Kun R.S."/>
            <person name="Lubbers R.J."/>
            <person name="Makela M.R."/>
            <person name="Barry K."/>
            <person name="Chovatia M."/>
            <person name="Clum A."/>
            <person name="Daum C."/>
            <person name="Haridas S."/>
            <person name="He G."/>
            <person name="LaButti K."/>
            <person name="Lipzen A."/>
            <person name="Mondo S."/>
            <person name="Riley R."/>
            <person name="Salamov A."/>
            <person name="Simmons B.A."/>
            <person name="Magnuson J.K."/>
            <person name="Henrissat B."/>
            <person name="Mortensen U.H."/>
            <person name="Larsen T.O."/>
            <person name="Devries R.P."/>
            <person name="Grigoriev I.V."/>
            <person name="Machida M."/>
            <person name="Baker S.E."/>
            <person name="Andersen M.R."/>
        </authorList>
    </citation>
    <scope>NUCLEOTIDE SEQUENCE [LARGE SCALE GENOMIC DNA]</scope>
    <source>
        <strain evidence="4 5">IBT 18842</strain>
    </source>
</reference>
<feature type="region of interest" description="Disordered" evidence="1">
    <location>
        <begin position="615"/>
        <end position="643"/>
    </location>
</feature>
<proteinExistence type="predicted"/>
<dbReference type="OrthoDB" id="4096268at2759"/>
<dbReference type="PANTHER" id="PTHR15715">
    <property type="entry name" value="CENTROSOMAL PROTEIN OF 170 KDA"/>
    <property type="match status" value="1"/>
</dbReference>
<dbReference type="Proteomes" id="UP000325780">
    <property type="component" value="Unassembled WGS sequence"/>
</dbReference>
<dbReference type="Gene3D" id="2.60.200.20">
    <property type="match status" value="1"/>
</dbReference>
<evidence type="ECO:0000256" key="2">
    <source>
        <dbReference type="SAM" id="Phobius"/>
    </source>
</evidence>
<keyword evidence="2" id="KW-1133">Transmembrane helix</keyword>
<dbReference type="InterPro" id="IPR008984">
    <property type="entry name" value="SMAD_FHA_dom_sf"/>
</dbReference>
<dbReference type="PROSITE" id="PS50006">
    <property type="entry name" value="FHA_DOMAIN"/>
    <property type="match status" value="1"/>
</dbReference>
<accession>A0A5N6TJJ6</accession>
<evidence type="ECO:0000259" key="3">
    <source>
        <dbReference type="PROSITE" id="PS50006"/>
    </source>
</evidence>
<dbReference type="PANTHER" id="PTHR15715:SF37">
    <property type="entry name" value="LD47843P"/>
    <property type="match status" value="1"/>
</dbReference>
<dbReference type="AlphaFoldDB" id="A0A5N6TJJ6"/>
<dbReference type="SMART" id="SM00240">
    <property type="entry name" value="FHA"/>
    <property type="match status" value="1"/>
</dbReference>
<dbReference type="InterPro" id="IPR000253">
    <property type="entry name" value="FHA_dom"/>
</dbReference>
<dbReference type="Pfam" id="PF00498">
    <property type="entry name" value="FHA"/>
    <property type="match status" value="1"/>
</dbReference>
<gene>
    <name evidence="4" type="ORF">BDV25DRAFT_162331</name>
</gene>
<organism evidence="4 5">
    <name type="scientific">Aspergillus avenaceus</name>
    <dbReference type="NCBI Taxonomy" id="36643"/>
    <lineage>
        <taxon>Eukaryota</taxon>
        <taxon>Fungi</taxon>
        <taxon>Dikarya</taxon>
        <taxon>Ascomycota</taxon>
        <taxon>Pezizomycotina</taxon>
        <taxon>Eurotiomycetes</taxon>
        <taxon>Eurotiomycetidae</taxon>
        <taxon>Eurotiales</taxon>
        <taxon>Aspergillaceae</taxon>
        <taxon>Aspergillus</taxon>
        <taxon>Aspergillus subgen. Circumdati</taxon>
    </lineage>
</organism>
<feature type="compositionally biased region" description="Polar residues" evidence="1">
    <location>
        <begin position="215"/>
        <end position="228"/>
    </location>
</feature>
<evidence type="ECO:0000256" key="1">
    <source>
        <dbReference type="SAM" id="MobiDB-lite"/>
    </source>
</evidence>
<feature type="compositionally biased region" description="Basic and acidic residues" evidence="1">
    <location>
        <begin position="549"/>
        <end position="561"/>
    </location>
</feature>
<sequence>MPGFKAIVTLYPVNISDNLPYRSLTFTSKSDYVTVGRASKRERKNLLPKNHNALFDSRVMSRNHAKLRVCPDTRVVYINDNGSMHGTFVEGKKVPDGQDIAIKSGDVVVFGTEVIRGHETFPPLKVRTVHQWFESDDIAASDHKVSVQPKQATNTFCVPEDDDDYDTDIVHESGPTKEIIESSCESVGSDSEDSSIMELSSPLTSPPKCGDLLGSEQSPIDLDSQQAEQPLATPRMTPPTIQTLNQAHGKEPDQDVHIICDSDHRSTQIWSDEENSVSEASDFDHERRYFCADDIDSEDDSMSRSSLEFDMEETGSVTNSVELNPSPLMGVLQGPSKALDRSDYDMSNYSAKYGHFEERNTVEHSQDLSGHIVTNCRVELPMVNPGSANMDVHKTSVPYLQPSGKVFDHSLAGFPCDTYTPTVEWQPPSQDPAYILHAHAAYRPVSLQDPYSPRIPYKDGPFVNSLTNIVDDSNRVNSLAPVPLKHACVDVEKPEIRTDAVTKYDQVDLSSCHLDRALEDEQHARLPLLDVGKPPLEASAAPRPSLKRKAVDMESDSHVENDSNNQKIALPTSVDLSIETRAVENDDSYLPDAQPQPTAPGVDDTSLQLSEMHDTQNYDRTDASSPAESERPVKRLKTSQSGKVSFKSHATTAAFGAVVGAIGTIAVLASLPADYFA</sequence>
<keyword evidence="5" id="KW-1185">Reference proteome</keyword>
<feature type="compositionally biased region" description="Basic and acidic residues" evidence="1">
    <location>
        <begin position="615"/>
        <end position="633"/>
    </location>
</feature>
<evidence type="ECO:0000313" key="4">
    <source>
        <dbReference type="EMBL" id="KAE8146512.1"/>
    </source>
</evidence>
<feature type="transmembrane region" description="Helical" evidence="2">
    <location>
        <begin position="653"/>
        <end position="671"/>
    </location>
</feature>
<feature type="region of interest" description="Disordered" evidence="1">
    <location>
        <begin position="529"/>
        <end position="573"/>
    </location>
</feature>
<evidence type="ECO:0000313" key="5">
    <source>
        <dbReference type="Proteomes" id="UP000325780"/>
    </source>
</evidence>
<keyword evidence="2" id="KW-0472">Membrane</keyword>
<dbReference type="EMBL" id="ML742258">
    <property type="protein sequence ID" value="KAE8146512.1"/>
    <property type="molecule type" value="Genomic_DNA"/>
</dbReference>
<keyword evidence="2" id="KW-0812">Transmembrane</keyword>
<protein>
    <recommendedName>
        <fullName evidence="3">FHA domain-containing protein</fullName>
    </recommendedName>
</protein>
<dbReference type="InterPro" id="IPR051176">
    <property type="entry name" value="Cent_Immune-Sig_Mod"/>
</dbReference>
<feature type="domain" description="FHA" evidence="3">
    <location>
        <begin position="33"/>
        <end position="94"/>
    </location>
</feature>